<protein>
    <submittedName>
        <fullName evidence="2">Uncharacterized protein</fullName>
    </submittedName>
</protein>
<evidence type="ECO:0000313" key="2">
    <source>
        <dbReference type="EMBL" id="WFP94703.1"/>
    </source>
</evidence>
<organism evidence="2 3">
    <name type="scientific">Ensifer adhaerens</name>
    <name type="common">Sinorhizobium morelense</name>
    <dbReference type="NCBI Taxonomy" id="106592"/>
    <lineage>
        <taxon>Bacteria</taxon>
        <taxon>Pseudomonadati</taxon>
        <taxon>Pseudomonadota</taxon>
        <taxon>Alphaproteobacteria</taxon>
        <taxon>Hyphomicrobiales</taxon>
        <taxon>Rhizobiaceae</taxon>
        <taxon>Sinorhizobium/Ensifer group</taxon>
        <taxon>Ensifer</taxon>
    </lineage>
</organism>
<accession>A0ABY8HSC9</accession>
<dbReference type="GeneID" id="29523240"/>
<keyword evidence="1" id="KW-0472">Membrane</keyword>
<reference evidence="2 3" key="1">
    <citation type="submission" date="2023-03" db="EMBL/GenBank/DDBJ databases">
        <title>Comparative genome and transcriptome analysis combination mining strategies for increasing vitamin B12 production of Ensifer adhaerens strain.</title>
        <authorList>
            <person name="Yongheng L."/>
        </authorList>
    </citation>
    <scope>NUCLEOTIDE SEQUENCE [LARGE SCALE GENOMIC DNA]</scope>
    <source>
        <strain evidence="2 3">Casida A-T305</strain>
        <plasmid evidence="2 3">unnamedB</plasmid>
    </source>
</reference>
<dbReference type="Proteomes" id="UP001214094">
    <property type="component" value="Plasmid unnamedB"/>
</dbReference>
<geneLocation type="plasmid" evidence="2 3">
    <name>unnamedB</name>
</geneLocation>
<keyword evidence="2" id="KW-0614">Plasmid</keyword>
<keyword evidence="1" id="KW-0812">Transmembrane</keyword>
<proteinExistence type="predicted"/>
<gene>
    <name evidence="2" type="ORF">P4B07_33430</name>
</gene>
<keyword evidence="3" id="KW-1185">Reference proteome</keyword>
<feature type="transmembrane region" description="Helical" evidence="1">
    <location>
        <begin position="101"/>
        <end position="121"/>
    </location>
</feature>
<evidence type="ECO:0000256" key="1">
    <source>
        <dbReference type="SAM" id="Phobius"/>
    </source>
</evidence>
<dbReference type="RefSeq" id="WP_034799042.1">
    <property type="nucleotide sequence ID" value="NZ_CP015882.1"/>
</dbReference>
<feature type="transmembrane region" description="Helical" evidence="1">
    <location>
        <begin position="67"/>
        <end position="89"/>
    </location>
</feature>
<feature type="transmembrane region" description="Helical" evidence="1">
    <location>
        <begin position="6"/>
        <end position="27"/>
    </location>
</feature>
<keyword evidence="1" id="KW-1133">Transmembrane helix</keyword>
<dbReference type="EMBL" id="CP121310">
    <property type="protein sequence ID" value="WFP94703.1"/>
    <property type="molecule type" value="Genomic_DNA"/>
</dbReference>
<name>A0ABY8HSC9_ENSAD</name>
<sequence length="130" mass="13908">MTQEAILMYAILAIYNLAVIKLLSVVLNNTDIRSAVKEKTEEARPAALQGYTNAPPTVPDETSYSRVIGLIGGVAMAAFFWAVGNVVLFKAFVAPADVGNFVTSLSGYFLSGAALFLPYAVNQLRAAFTK</sequence>
<evidence type="ECO:0000313" key="3">
    <source>
        <dbReference type="Proteomes" id="UP001214094"/>
    </source>
</evidence>